<reference evidence="3" key="1">
    <citation type="submission" date="2023-01" db="EMBL/GenBank/DDBJ databases">
        <authorList>
            <person name="Van Ghelder C."/>
            <person name="Rancurel C."/>
        </authorList>
    </citation>
    <scope>NUCLEOTIDE SEQUENCE</scope>
    <source>
        <strain evidence="3">CNCM I-4278</strain>
    </source>
</reference>
<feature type="signal peptide" evidence="2">
    <location>
        <begin position="1"/>
        <end position="29"/>
    </location>
</feature>
<evidence type="ECO:0000313" key="3">
    <source>
        <dbReference type="EMBL" id="CAI6342203.1"/>
    </source>
</evidence>
<feature type="chain" id="PRO_5040954359" description="Secreted protein" evidence="2">
    <location>
        <begin position="30"/>
        <end position="107"/>
    </location>
</feature>
<dbReference type="AlphaFoldDB" id="A0A9W4USF2"/>
<evidence type="ECO:0000256" key="1">
    <source>
        <dbReference type="SAM" id="MobiDB-lite"/>
    </source>
</evidence>
<name>A0A9W4USF2_9PLEO</name>
<evidence type="ECO:0000256" key="2">
    <source>
        <dbReference type="SAM" id="SignalP"/>
    </source>
</evidence>
<comment type="caution">
    <text evidence="3">The sequence shown here is derived from an EMBL/GenBank/DDBJ whole genome shotgun (WGS) entry which is preliminary data.</text>
</comment>
<feature type="compositionally biased region" description="Low complexity" evidence="1">
    <location>
        <begin position="42"/>
        <end position="54"/>
    </location>
</feature>
<organism evidence="3 4">
    <name type="scientific">Periconia digitata</name>
    <dbReference type="NCBI Taxonomy" id="1303443"/>
    <lineage>
        <taxon>Eukaryota</taxon>
        <taxon>Fungi</taxon>
        <taxon>Dikarya</taxon>
        <taxon>Ascomycota</taxon>
        <taxon>Pezizomycotina</taxon>
        <taxon>Dothideomycetes</taxon>
        <taxon>Pleosporomycetidae</taxon>
        <taxon>Pleosporales</taxon>
        <taxon>Massarineae</taxon>
        <taxon>Periconiaceae</taxon>
        <taxon>Periconia</taxon>
    </lineage>
</organism>
<keyword evidence="2" id="KW-0732">Signal</keyword>
<protein>
    <recommendedName>
        <fullName evidence="5">Secreted protein</fullName>
    </recommendedName>
</protein>
<accession>A0A9W4USF2</accession>
<feature type="region of interest" description="Disordered" evidence="1">
    <location>
        <begin position="35"/>
        <end position="56"/>
    </location>
</feature>
<evidence type="ECO:0008006" key="5">
    <source>
        <dbReference type="Google" id="ProtNLM"/>
    </source>
</evidence>
<dbReference type="EMBL" id="CAOQHR010000013">
    <property type="protein sequence ID" value="CAI6342203.1"/>
    <property type="molecule type" value="Genomic_DNA"/>
</dbReference>
<keyword evidence="4" id="KW-1185">Reference proteome</keyword>
<gene>
    <name evidence="3" type="ORF">PDIGIT_LOCUS15408</name>
</gene>
<evidence type="ECO:0000313" key="4">
    <source>
        <dbReference type="Proteomes" id="UP001152607"/>
    </source>
</evidence>
<proteinExistence type="predicted"/>
<dbReference type="Proteomes" id="UP001152607">
    <property type="component" value="Unassembled WGS sequence"/>
</dbReference>
<sequence>MDCETSILHTPFSFLLLLPFLPANYPVLAYSQQDNQNSNCATPSYPTPSSSSETDTQVRHRFHTHLSIYPLVPVRTTGESPILKHANLLRACVRACVRCQFEKGGTQ</sequence>